<dbReference type="SUPFAM" id="SSF51126">
    <property type="entry name" value="Pectin lyase-like"/>
    <property type="match status" value="2"/>
</dbReference>
<dbReference type="EMBL" id="CP032340">
    <property type="protein sequence ID" value="QCO10273.1"/>
    <property type="molecule type" value="Genomic_DNA"/>
</dbReference>
<dbReference type="InterPro" id="IPR039448">
    <property type="entry name" value="Beta_helix"/>
</dbReference>
<dbReference type="InterPro" id="IPR011050">
    <property type="entry name" value="Pectin_lyase_fold/virulence"/>
</dbReference>
<geneLocation type="plasmid" evidence="4 5">
    <name>p1</name>
</geneLocation>
<evidence type="ECO:0000259" key="2">
    <source>
        <dbReference type="Pfam" id="PF13229"/>
    </source>
</evidence>
<name>A0A0P0F7I3_AZOBR</name>
<sequence length="703" mass="72330">MSESVTRRVALVRGSSSLLATVVGLDGELIVDQDKKTVTVHDGAKAGGYPLLREDGDGAAVTVAGRPLADRFGERINVKDGPFHAKGNGVADDTGAINAAVLVAAATGKPLYFPAGVYMVGYQLSWSAGLGSLCVIGDGLDRSIIRRSAASTTNYMVFANVPKLYITGVAFDANKAENARACDCFTVYAACNELSLDNCAFMNAKAVNGYGTGLGVFGNAAQGTTFRVIDCRITGHDGVGLTSPDFDNVLITRNYVADNGRNGIQVASIDPAGLQKHYYVIVSDNICANNGGSGISCGNFLEDNVLDTTPVYGHGTPDTVGMVVSGNICYGNLAYGLAISGDNVAVTSNVVMHNGITVGGFGGVLLNGRFCTLSDNSIRFNGTYGLDAGGSEYCTLSGNTIVSNGFAGWGTGANLGGTVGVVFVGNLLKENGGPTSYEVSVQHVETDAIGWALPELTRDLSIRGNTIWLVDTRLGVHVQDGARDIDVVDNMFRLTGSSATAANAIKFVGKRGNIKDNTVSTTADPLTINPDGNGILWVPDVLDTLLVTSSTTINAIQYQSAGWVGAKGIAWIEVTNSGSGYTSAPTVVVTGDGTGAQATAFIDGSGKVKGVRVSQYGANYSTATVSFSGGGGSGATATAQIGLPLVGRRELTIHFNAACTIKRNGPPVVLGPSGADLAAANASTLTLQSIYGQWRAKALAGVT</sequence>
<dbReference type="InterPro" id="IPR012334">
    <property type="entry name" value="Pectin_lyas_fold"/>
</dbReference>
<dbReference type="RefSeq" id="WP_051141053.1">
    <property type="nucleotide sequence ID" value="NZ_CP012915.1"/>
</dbReference>
<feature type="domain" description="Rhamnogalacturonase A/B/Epimerase-like pectate lyase" evidence="1">
    <location>
        <begin position="76"/>
        <end position="267"/>
    </location>
</feature>
<dbReference type="Proteomes" id="UP001277471">
    <property type="component" value="Unassembled WGS sequence"/>
</dbReference>
<proteinExistence type="predicted"/>
<dbReference type="KEGG" id="abf:AMK58_15300"/>
<evidence type="ECO:0000313" key="5">
    <source>
        <dbReference type="Proteomes" id="UP000298774"/>
    </source>
</evidence>
<feature type="domain" description="Right handed beta helix" evidence="2">
    <location>
        <begin position="322"/>
        <end position="432"/>
    </location>
</feature>
<keyword evidence="6" id="KW-1185">Reference proteome</keyword>
<dbReference type="InterPro" id="IPR006626">
    <property type="entry name" value="PbH1"/>
</dbReference>
<dbReference type="Pfam" id="PF13229">
    <property type="entry name" value="Beta_helix"/>
    <property type="match status" value="1"/>
</dbReference>
<evidence type="ECO:0000313" key="4">
    <source>
        <dbReference type="EMBL" id="QCO10273.1"/>
    </source>
</evidence>
<dbReference type="Gene3D" id="2.160.20.10">
    <property type="entry name" value="Single-stranded right-handed beta-helix, Pectin lyase-like"/>
    <property type="match status" value="2"/>
</dbReference>
<reference evidence="4 5" key="1">
    <citation type="submission" date="2018-09" db="EMBL/GenBank/DDBJ databases">
        <title>Whole genome based analysis of evolution and adaptive divergence in Indian and Brazilian strains of Azospirillum brasilense.</title>
        <authorList>
            <person name="Singh C."/>
            <person name="Tripathi A.K."/>
        </authorList>
    </citation>
    <scope>NUCLEOTIDE SEQUENCE [LARGE SCALE GENOMIC DNA]</scope>
    <source>
        <strain evidence="4 5">MTCC4038</strain>
        <plasmid evidence="4 5">p1</plasmid>
    </source>
</reference>
<dbReference type="AlphaFoldDB" id="A0A0P0F7I3"/>
<evidence type="ECO:0000313" key="6">
    <source>
        <dbReference type="Proteomes" id="UP001277471"/>
    </source>
</evidence>
<evidence type="ECO:0000313" key="3">
    <source>
        <dbReference type="EMBL" id="MDX5951496.1"/>
    </source>
</evidence>
<gene>
    <name evidence="4" type="ORF">D3868_14215</name>
    <name evidence="3" type="ORF">SIM66_09860</name>
</gene>
<dbReference type="GeneID" id="56452921"/>
<dbReference type="EMBL" id="JAWXYC010000003">
    <property type="protein sequence ID" value="MDX5951496.1"/>
    <property type="molecule type" value="Genomic_DNA"/>
</dbReference>
<keyword evidence="4" id="KW-0614">Plasmid</keyword>
<dbReference type="NCBIfam" id="TIGR03804">
    <property type="entry name" value="para_beta_helix"/>
    <property type="match status" value="1"/>
</dbReference>
<dbReference type="Gene3D" id="2.10.10.30">
    <property type="match status" value="1"/>
</dbReference>
<dbReference type="InterPro" id="IPR022441">
    <property type="entry name" value="Para_beta_helix_rpt-2"/>
</dbReference>
<protein>
    <submittedName>
        <fullName evidence="3">Right-handed parallel beta-helix repeat-containing protein</fullName>
    </submittedName>
</protein>
<dbReference type="Pfam" id="PF12708">
    <property type="entry name" value="Pect-lyase_RHGA_epim"/>
    <property type="match status" value="1"/>
</dbReference>
<evidence type="ECO:0000259" key="1">
    <source>
        <dbReference type="Pfam" id="PF12708"/>
    </source>
</evidence>
<dbReference type="SMART" id="SM00710">
    <property type="entry name" value="PbH1"/>
    <property type="match status" value="8"/>
</dbReference>
<dbReference type="InterPro" id="IPR024535">
    <property type="entry name" value="RHGA/B-epi-like_pectate_lyase"/>
</dbReference>
<dbReference type="Proteomes" id="UP000298774">
    <property type="component" value="Plasmid p1"/>
</dbReference>
<accession>A0A0P0F7I3</accession>
<organism evidence="4 5">
    <name type="scientific">Azospirillum brasilense</name>
    <dbReference type="NCBI Taxonomy" id="192"/>
    <lineage>
        <taxon>Bacteria</taxon>
        <taxon>Pseudomonadati</taxon>
        <taxon>Pseudomonadota</taxon>
        <taxon>Alphaproteobacteria</taxon>
        <taxon>Rhodospirillales</taxon>
        <taxon>Azospirillaceae</taxon>
        <taxon>Azospirillum</taxon>
    </lineage>
</organism>
<reference evidence="3 6" key="2">
    <citation type="submission" date="2023-11" db="EMBL/GenBank/DDBJ databases">
        <title>MicrobeMod: A computational toolkit for identifying prokaryotic methylation and restriction-modification with nanopore sequencing.</title>
        <authorList>
            <person name="Crits-Christoph A."/>
            <person name="Kang S.C."/>
            <person name="Lee H."/>
            <person name="Ostrov N."/>
        </authorList>
    </citation>
    <scope>NUCLEOTIDE SEQUENCE [LARGE SCALE GENOMIC DNA]</scope>
    <source>
        <strain evidence="3 6">ATCC 29145</strain>
    </source>
</reference>